<accession>A0A7G3ZFZ8</accession>
<dbReference type="PANTHER" id="PTHR22891">
    <property type="entry name" value="EUKARYOTIC TRANSLATION INITIATION FACTOR 2C"/>
    <property type="match status" value="1"/>
</dbReference>
<feature type="region of interest" description="Disordered" evidence="1">
    <location>
        <begin position="618"/>
        <end position="650"/>
    </location>
</feature>
<feature type="compositionally biased region" description="Basic and acidic residues" evidence="1">
    <location>
        <begin position="618"/>
        <end position="627"/>
    </location>
</feature>
<protein>
    <recommendedName>
        <fullName evidence="6">Piwi domain-containing protein</fullName>
    </recommendedName>
</protein>
<evidence type="ECO:0000313" key="5">
    <source>
        <dbReference type="Proteomes" id="UP000515788"/>
    </source>
</evidence>
<feature type="compositionally biased region" description="Basic residues" evidence="1">
    <location>
        <begin position="628"/>
        <end position="640"/>
    </location>
</feature>
<dbReference type="Pfam" id="PF18351">
    <property type="entry name" value="Ago_N_1"/>
    <property type="match status" value="1"/>
</dbReference>
<dbReference type="SUPFAM" id="SSF101690">
    <property type="entry name" value="PAZ domain"/>
    <property type="match status" value="1"/>
</dbReference>
<dbReference type="KEGG" id="tgb:HG536_0C06030"/>
<dbReference type="InterPro" id="IPR040588">
    <property type="entry name" value="AGO_N"/>
</dbReference>
<dbReference type="Gene3D" id="2.170.260.10">
    <property type="entry name" value="paz domain"/>
    <property type="match status" value="1"/>
</dbReference>
<evidence type="ECO:0000259" key="3">
    <source>
        <dbReference type="PROSITE" id="PS50822"/>
    </source>
</evidence>
<evidence type="ECO:0000313" key="4">
    <source>
        <dbReference type="EMBL" id="QLL32434.1"/>
    </source>
</evidence>
<dbReference type="GO" id="GO:0003723">
    <property type="term" value="F:RNA binding"/>
    <property type="evidence" value="ECO:0007669"/>
    <property type="project" value="InterPro"/>
</dbReference>
<name>A0A7G3ZFZ8_9SACH</name>
<dbReference type="InterPro" id="IPR012337">
    <property type="entry name" value="RNaseH-like_sf"/>
</dbReference>
<organism evidence="4 5">
    <name type="scientific">Torulaspora globosa</name>
    <dbReference type="NCBI Taxonomy" id="48254"/>
    <lineage>
        <taxon>Eukaryota</taxon>
        <taxon>Fungi</taxon>
        <taxon>Dikarya</taxon>
        <taxon>Ascomycota</taxon>
        <taxon>Saccharomycotina</taxon>
        <taxon>Saccharomycetes</taxon>
        <taxon>Saccharomycetales</taxon>
        <taxon>Saccharomycetaceae</taxon>
        <taxon>Torulaspora</taxon>
    </lineage>
</organism>
<dbReference type="Proteomes" id="UP000515788">
    <property type="component" value="Chromosome 3"/>
</dbReference>
<dbReference type="Gene3D" id="3.40.50.2300">
    <property type="match status" value="1"/>
</dbReference>
<dbReference type="InterPro" id="IPR036397">
    <property type="entry name" value="RNaseH_sf"/>
</dbReference>
<evidence type="ECO:0008006" key="6">
    <source>
        <dbReference type="Google" id="ProtNLM"/>
    </source>
</evidence>
<dbReference type="AlphaFoldDB" id="A0A7G3ZFZ8"/>
<feature type="domain" description="Piwi" evidence="3">
    <location>
        <begin position="674"/>
        <end position="992"/>
    </location>
</feature>
<dbReference type="Gene3D" id="3.30.420.10">
    <property type="entry name" value="Ribonuclease H-like superfamily/Ribonuclease H"/>
    <property type="match status" value="1"/>
</dbReference>
<dbReference type="InterPro" id="IPR036085">
    <property type="entry name" value="PAZ_dom_sf"/>
</dbReference>
<dbReference type="RefSeq" id="XP_037139109.1">
    <property type="nucleotide sequence ID" value="XM_037283213.1"/>
</dbReference>
<reference evidence="4 5" key="1">
    <citation type="submission" date="2020-06" db="EMBL/GenBank/DDBJ databases">
        <title>The yeast mating-type switching endonuclease HO is a domesticated member of an unorthodox homing genetic element family.</title>
        <authorList>
            <person name="Coughlan A.Y."/>
            <person name="Lombardi L."/>
            <person name="Braun-Galleani S."/>
            <person name="Martos A.R."/>
            <person name="Galeote V."/>
            <person name="Bigey F."/>
            <person name="Dequin S."/>
            <person name="Byrne K.P."/>
            <person name="Wolfe K.H."/>
        </authorList>
    </citation>
    <scope>NUCLEOTIDE SEQUENCE [LARGE SCALE GENOMIC DNA]</scope>
    <source>
        <strain evidence="4 5">CBS764</strain>
    </source>
</reference>
<dbReference type="GeneID" id="59325570"/>
<dbReference type="SUPFAM" id="SSF53098">
    <property type="entry name" value="Ribonuclease H-like"/>
    <property type="match status" value="1"/>
</dbReference>
<dbReference type="PROSITE" id="PS50821">
    <property type="entry name" value="PAZ"/>
    <property type="match status" value="1"/>
</dbReference>
<dbReference type="OrthoDB" id="10252740at2759"/>
<dbReference type="SMART" id="SM00950">
    <property type="entry name" value="Piwi"/>
    <property type="match status" value="1"/>
</dbReference>
<dbReference type="PROSITE" id="PS50822">
    <property type="entry name" value="PIWI"/>
    <property type="match status" value="1"/>
</dbReference>
<dbReference type="InterPro" id="IPR040937">
    <property type="entry name" value="Ago_N_1"/>
</dbReference>
<dbReference type="CDD" id="cd02846">
    <property type="entry name" value="PAZ_argonaute_like"/>
    <property type="match status" value="1"/>
</dbReference>
<dbReference type="Pfam" id="PF18236">
    <property type="entry name" value="AGO_N"/>
    <property type="match status" value="1"/>
</dbReference>
<evidence type="ECO:0000259" key="2">
    <source>
        <dbReference type="PROSITE" id="PS50821"/>
    </source>
</evidence>
<sequence length="1033" mass="115228">MAKTRRNDAGEVYEVEKRLDYGTKGTQVEVLSNQIHLSHGDDVPDKKDEESDGAWWKTATIYIYHIEFVGKASGRAPPSGNAPPPAPLSKPKRYELLEELYEEDETLRKYKDRIAFDGQDTLYSRVPLEEFTLFDGCWKVGKKKKAAPGAPAKKEEASPAEGLVTQITLQFASKVSLKDIYKATMSEDTEEQESKMSAPEKTALLYLMGAKFLASKDPIFQMQGNKFFIFNNKTKAIPFQVGGYLMFGFTVSLVFSKGTVLLNVINVSLPFYKHTKYLPGDPKFKENDKTRYTLMDWLIECYAKVNSKSSGAKSKQAPTGKDLNNFLSQNMEVKNLMKGLKVYRYYINYSVDANGTPKPPRKMQAKGIFDLARETADSLKFKALPSSLTKDEKPVPGEQEITVTTTSYFAKKYGIKLQYPDVRMVSLGGKNIVPLECLTIVPGQKLKGQIYEEKTMIDFTALRPDDKFNLISNLALPSVARALNSEGNGKSKKSATRYEFLKVPSRIIDAPTVKYKDTNVVYKDAPFGTQAAQGKGPNEETKGKWNLMKHQFISASADPYKLRAIFINDSSRAPPQSILGKLTKSVEQFAKDAGSVGVNFDVSGHPLLINDFNAPVKRRVDSPDGSRGRGRGNGRGRGRGRGGAGRNGSSFVYEITPGEKKLVELLKSIPPKVYVLFVLARGNDAGIYNRLKEIADLRFGVLNSCVVWDSFSKNSPQYNTNAVMKMNLKLQGTNHSLDAKDMELLTDKATGLPFLVIAADVTHYPEKDQNSIAAMVGSYEKTFSKFPGDYMLQDEPGEEIISRIGELVASRLDLYREKNNGKLPPRVLFYRDGVSETQLSQVVKIEVKGLKQALRKYNGSGKKYDPPVTCVVVAKRNMVRFKPLHKNAKNAAGEEVAVQSMGNVMPGTVVDREITSPAHFDFFLQSQQVLAGTGVPCHYWCVYNENHFDSDYLQAVSHALCYIFGRSSTSVKVVAPVYYADLLCTRASQFFKANFAMVNAEFQKQKKNKEDVITAYKLLPPIGKNVKSLMYYI</sequence>
<dbReference type="EMBL" id="CP059248">
    <property type="protein sequence ID" value="QLL32434.1"/>
    <property type="molecule type" value="Genomic_DNA"/>
</dbReference>
<dbReference type="Pfam" id="PF02171">
    <property type="entry name" value="Piwi"/>
    <property type="match status" value="1"/>
</dbReference>
<keyword evidence="5" id="KW-1185">Reference proteome</keyword>
<proteinExistence type="predicted"/>
<feature type="domain" description="PAZ" evidence="2">
    <location>
        <begin position="322"/>
        <end position="442"/>
    </location>
</feature>
<evidence type="ECO:0000256" key="1">
    <source>
        <dbReference type="SAM" id="MobiDB-lite"/>
    </source>
</evidence>
<dbReference type="InterPro" id="IPR003100">
    <property type="entry name" value="PAZ_dom"/>
</dbReference>
<dbReference type="InterPro" id="IPR003165">
    <property type="entry name" value="Piwi"/>
</dbReference>
<gene>
    <name evidence="4" type="ORF">HG536_0C06030</name>
</gene>